<evidence type="ECO:0000313" key="4">
    <source>
        <dbReference type="EMBL" id="KRG77696.1"/>
    </source>
</evidence>
<dbReference type="InterPro" id="IPR007560">
    <property type="entry name" value="Restrct_endonuc_IV_Mrr"/>
</dbReference>
<dbReference type="Pfam" id="PF04471">
    <property type="entry name" value="Mrr_cat"/>
    <property type="match status" value="1"/>
</dbReference>
<name>A0A0R0D7X4_9GAMM</name>
<dbReference type="GO" id="GO:0003677">
    <property type="term" value="F:DNA binding"/>
    <property type="evidence" value="ECO:0007669"/>
    <property type="project" value="InterPro"/>
</dbReference>
<comment type="caution">
    <text evidence="4">The sequence shown here is derived from an EMBL/GenBank/DDBJ whole genome shotgun (WGS) entry which is preliminary data.</text>
</comment>
<evidence type="ECO:0000259" key="3">
    <source>
        <dbReference type="Pfam" id="PF04471"/>
    </source>
</evidence>
<keyword evidence="5" id="KW-1185">Reference proteome</keyword>
<gene>
    <name evidence="4" type="ORF">ABB28_00645</name>
</gene>
<accession>A0A0R0D7X4</accession>
<evidence type="ECO:0000313" key="5">
    <source>
        <dbReference type="Proteomes" id="UP000051386"/>
    </source>
</evidence>
<dbReference type="GO" id="GO:0004519">
    <property type="term" value="F:endonuclease activity"/>
    <property type="evidence" value="ECO:0007669"/>
    <property type="project" value="InterPro"/>
</dbReference>
<organism evidence="4 5">
    <name type="scientific">Stenotrophomonas chelatiphaga</name>
    <dbReference type="NCBI Taxonomy" id="517011"/>
    <lineage>
        <taxon>Bacteria</taxon>
        <taxon>Pseudomonadati</taxon>
        <taxon>Pseudomonadota</taxon>
        <taxon>Gammaproteobacteria</taxon>
        <taxon>Lysobacterales</taxon>
        <taxon>Lysobacteraceae</taxon>
        <taxon>Stenotrophomonas</taxon>
    </lineage>
</organism>
<dbReference type="EMBL" id="LDJK01000002">
    <property type="protein sequence ID" value="KRG77696.1"/>
    <property type="molecule type" value="Genomic_DNA"/>
</dbReference>
<keyword evidence="2" id="KW-0812">Transmembrane</keyword>
<feature type="domain" description="Restriction endonuclease type IV Mrr" evidence="3">
    <location>
        <begin position="40"/>
        <end position="150"/>
    </location>
</feature>
<feature type="transmembrane region" description="Helical" evidence="2">
    <location>
        <begin position="176"/>
        <end position="194"/>
    </location>
</feature>
<dbReference type="RefSeq" id="WP_057506770.1">
    <property type="nucleotide sequence ID" value="NZ_LDJK01000002.1"/>
</dbReference>
<protein>
    <submittedName>
        <fullName evidence="4">Membrane protein</fullName>
    </submittedName>
</protein>
<keyword evidence="2" id="KW-0472">Membrane</keyword>
<dbReference type="PATRIC" id="fig|517011.3.peg.875"/>
<feature type="transmembrane region" description="Helical" evidence="2">
    <location>
        <begin position="6"/>
        <end position="25"/>
    </location>
</feature>
<dbReference type="AlphaFoldDB" id="A0A0R0D7X4"/>
<dbReference type="GO" id="GO:0009307">
    <property type="term" value="P:DNA restriction-modification system"/>
    <property type="evidence" value="ECO:0007669"/>
    <property type="project" value="InterPro"/>
</dbReference>
<evidence type="ECO:0000256" key="1">
    <source>
        <dbReference type="SAM" id="MobiDB-lite"/>
    </source>
</evidence>
<evidence type="ECO:0000256" key="2">
    <source>
        <dbReference type="SAM" id="Phobius"/>
    </source>
</evidence>
<reference evidence="4 5" key="1">
    <citation type="submission" date="2015-05" db="EMBL/GenBank/DDBJ databases">
        <title>Genome sequencing and analysis of members of genus Stenotrophomonas.</title>
        <authorList>
            <person name="Patil P.P."/>
            <person name="Midha S."/>
            <person name="Patil P.B."/>
        </authorList>
    </citation>
    <scope>NUCLEOTIDE SEQUENCE [LARGE SCALE GENOMIC DNA]</scope>
    <source>
        <strain evidence="4 5">DSM 21508</strain>
    </source>
</reference>
<keyword evidence="2" id="KW-1133">Transmembrane helix</keyword>
<proteinExistence type="predicted"/>
<sequence length="334" mass="36085">MFSWILALLLAVTCFVLATGFLWLVKRRRKEMQLGLQALAGMHWRDFSELVKRALHERRGLTEMSRHEDDTREPRSDFLMADASGHFLVTCKHGLAYRIGTAAINELGAAARLAGARGGILITEGLVDGDGQAIAEKQAVEVLDGRRLWPLLSPYLPGDIESGVKNAARHEAIRRIVIAAFASSTLGLLVGMGYQTVQVAAPAPVQAPAVVQAPAAAPAATAATDTAPATAAADPAPPATQAPVAGPDLNPDTETLDRYQQEISRALSKLPGVHSGIWQTRQTLVVNRSGELDQVWPMICDQVTRYPALSNVRIQLNSRPGVDEPVRWRQCTTL</sequence>
<feature type="region of interest" description="Disordered" evidence="1">
    <location>
        <begin position="226"/>
        <end position="254"/>
    </location>
</feature>
<dbReference type="Proteomes" id="UP000051386">
    <property type="component" value="Unassembled WGS sequence"/>
</dbReference>